<comment type="subcellular location">
    <subcellularLocation>
        <location evidence="1">Nucleus</location>
    </subcellularLocation>
</comment>
<feature type="compositionally biased region" description="Basic and acidic residues" evidence="5">
    <location>
        <begin position="192"/>
        <end position="271"/>
    </location>
</feature>
<comment type="caution">
    <text evidence="7">The sequence shown here is derived from an EMBL/GenBank/DDBJ whole genome shotgun (WGS) entry which is preliminary data.</text>
</comment>
<proteinExistence type="predicted"/>
<evidence type="ECO:0000313" key="8">
    <source>
        <dbReference type="Proteomes" id="UP001241169"/>
    </source>
</evidence>
<organism evidence="7 8">
    <name type="scientific">Colletotrichum paranaense</name>
    <dbReference type="NCBI Taxonomy" id="1914294"/>
    <lineage>
        <taxon>Eukaryota</taxon>
        <taxon>Fungi</taxon>
        <taxon>Dikarya</taxon>
        <taxon>Ascomycota</taxon>
        <taxon>Pezizomycotina</taxon>
        <taxon>Sordariomycetes</taxon>
        <taxon>Hypocreomycetidae</taxon>
        <taxon>Glomerellales</taxon>
        <taxon>Glomerellaceae</taxon>
        <taxon>Colletotrichum</taxon>
        <taxon>Colletotrichum acutatum species complex</taxon>
    </lineage>
</organism>
<name>A0ABQ9SIQ2_9PEZI</name>
<feature type="compositionally biased region" description="Basic and acidic residues" evidence="5">
    <location>
        <begin position="576"/>
        <end position="611"/>
    </location>
</feature>
<evidence type="ECO:0000256" key="3">
    <source>
        <dbReference type="ARBA" id="ARBA00023204"/>
    </source>
</evidence>
<feature type="region of interest" description="Disordered" evidence="5">
    <location>
        <begin position="463"/>
        <end position="539"/>
    </location>
</feature>
<evidence type="ECO:0000256" key="1">
    <source>
        <dbReference type="ARBA" id="ARBA00004123"/>
    </source>
</evidence>
<dbReference type="Proteomes" id="UP001241169">
    <property type="component" value="Unassembled WGS sequence"/>
</dbReference>
<dbReference type="GeneID" id="85376049"/>
<keyword evidence="4" id="KW-0539">Nucleus</keyword>
<feature type="compositionally biased region" description="Acidic residues" evidence="5">
    <location>
        <begin position="480"/>
        <end position="515"/>
    </location>
</feature>
<feature type="region of interest" description="Disordered" evidence="5">
    <location>
        <begin position="570"/>
        <end position="611"/>
    </location>
</feature>
<dbReference type="RefSeq" id="XP_060348520.1">
    <property type="nucleotide sequence ID" value="XM_060492150.1"/>
</dbReference>
<keyword evidence="8" id="KW-1185">Reference proteome</keyword>
<dbReference type="Pfam" id="PF12253">
    <property type="entry name" value="CAF1A_dimeriz"/>
    <property type="match status" value="1"/>
</dbReference>
<feature type="compositionally biased region" description="Polar residues" evidence="5">
    <location>
        <begin position="152"/>
        <end position="164"/>
    </location>
</feature>
<evidence type="ECO:0000256" key="5">
    <source>
        <dbReference type="SAM" id="MobiDB-lite"/>
    </source>
</evidence>
<evidence type="ECO:0000256" key="2">
    <source>
        <dbReference type="ARBA" id="ARBA00022763"/>
    </source>
</evidence>
<dbReference type="PANTHER" id="PTHR15272">
    <property type="entry name" value="CHROMATIN ASSEMBLY FACTOR 1 SUBUNIT A CAF-1 SUBUNIT A"/>
    <property type="match status" value="1"/>
</dbReference>
<evidence type="ECO:0000313" key="7">
    <source>
        <dbReference type="EMBL" id="KAK1537768.1"/>
    </source>
</evidence>
<evidence type="ECO:0000259" key="6">
    <source>
        <dbReference type="Pfam" id="PF12253"/>
    </source>
</evidence>
<keyword evidence="2" id="KW-0227">DNA damage</keyword>
<evidence type="ECO:0000256" key="4">
    <source>
        <dbReference type="ARBA" id="ARBA00023242"/>
    </source>
</evidence>
<reference evidence="7 8" key="1">
    <citation type="submission" date="2016-10" db="EMBL/GenBank/DDBJ databases">
        <title>The genome sequence of Colletotrichum fioriniae PJ7.</title>
        <authorList>
            <person name="Baroncelli R."/>
        </authorList>
    </citation>
    <scope>NUCLEOTIDE SEQUENCE [LARGE SCALE GENOMIC DNA]</scope>
    <source>
        <strain evidence="7 8">IMI 384185</strain>
    </source>
</reference>
<protein>
    <submittedName>
        <fullName evidence="7">Chromatin assembly factor 1 subunit A</fullName>
    </submittedName>
</protein>
<dbReference type="InterPro" id="IPR022043">
    <property type="entry name" value="CAF1A_DD"/>
</dbReference>
<feature type="non-terminal residue" evidence="7">
    <location>
        <position position="1"/>
    </location>
</feature>
<sequence length="710" mass="79172">IHSPSTYSLVWLRDTRFISIFPTTPTATDTTSASFYTLHLTRPTDEHCREPCDTRRPMPLFEMSSNIKRESDMEASGLKRSHDDFSGDEVTIEDRGLQNGVKHQATEAVVQPSKAGSPARQMPTRDISPAPSSPSSLTDAGTLTPERGSPSPDLTPSKSTTPLKQTTTSANPASSSKTPASTTQPTKRKRRTAAEKEAEEKEKAQKKKEREEKKEAKQAEKAKADAERQVKQAEKAKADAEKQAKQDEKRRKKEEEERKAQQEKEKKERAQPKLMSFFKAPATPKKDTLVPIIKSGSPSKSALTPDAKSPAAKKEELSEYEKRFKPFFVQSSVRLAKSPFEMDDEAHEAKTRILGEYFDGKRKSTQAGGFDAIEVFQLPGRPAARGRIYPPVRFSIEKMRKLTQEANSEEDKKAIVKDIADALRKVPTKSLKFYQDVRPPYRGTVTLRPYQAGKSGMRRLARNPIRRDQLPVNYDHDSEAEWESEGEDVDIDDDDDEDLDADGEDMDEFLDDSEDNGPARFVSANGLEPESTGLCWEDRTRKGPNRTVYEHRMEFILESLEHHHSIDPFSTEYWEPEPKPKPAGRPPKDKTAKAQAIKDKTVKTQAAKDKPAIDSKPADAFKAITCGSTKNSVQSLPKKILENNNLQELKKVIEANPKIAKGGLVDLSYVALAHAKISRNDLKEAIAMIAEKVGGKGLAGSWAIKSGFDV</sequence>
<dbReference type="PANTHER" id="PTHR15272:SF0">
    <property type="entry name" value="CHROMATIN ASSEMBLY FACTOR 1 SUBUNIT A"/>
    <property type="match status" value="1"/>
</dbReference>
<feature type="domain" description="Chromatin assembly factor 1 subunit A dimerization" evidence="6">
    <location>
        <begin position="429"/>
        <end position="504"/>
    </location>
</feature>
<gene>
    <name evidence="7" type="ORF">CPAR01_07881</name>
</gene>
<accession>A0ABQ9SIQ2</accession>
<feature type="compositionally biased region" description="Basic and acidic residues" evidence="5">
    <location>
        <begin position="465"/>
        <end position="479"/>
    </location>
</feature>
<keyword evidence="3" id="KW-0234">DNA repair</keyword>
<feature type="compositionally biased region" description="Low complexity" evidence="5">
    <location>
        <begin position="165"/>
        <end position="185"/>
    </location>
</feature>
<dbReference type="EMBL" id="MOPA01000006">
    <property type="protein sequence ID" value="KAK1537768.1"/>
    <property type="molecule type" value="Genomic_DNA"/>
</dbReference>
<feature type="region of interest" description="Disordered" evidence="5">
    <location>
        <begin position="96"/>
        <end position="314"/>
    </location>
</feature>